<keyword evidence="3" id="KW-1003">Cell membrane</keyword>
<protein>
    <submittedName>
        <fullName evidence="10">2-keto-3-deoxygluconate permease</fullName>
    </submittedName>
</protein>
<comment type="caution">
    <text evidence="10">The sequence shown here is derived from an EMBL/GenBank/DDBJ whole genome shotgun (WGS) entry which is preliminary data.</text>
</comment>
<evidence type="ECO:0000256" key="8">
    <source>
        <dbReference type="ARBA" id="ARBA00023136"/>
    </source>
</evidence>
<dbReference type="EMBL" id="SLUM01000021">
    <property type="protein sequence ID" value="TCL54562.1"/>
    <property type="molecule type" value="Genomic_DNA"/>
</dbReference>
<keyword evidence="6" id="KW-0769">Symport</keyword>
<dbReference type="InterPro" id="IPR004684">
    <property type="entry name" value="2keto-3dGluconate_permease"/>
</dbReference>
<dbReference type="OrthoDB" id="2833at2"/>
<dbReference type="GO" id="GO:0015649">
    <property type="term" value="F:2-keto-3-deoxygluconate:proton symporter activity"/>
    <property type="evidence" value="ECO:0007669"/>
    <property type="project" value="InterPro"/>
</dbReference>
<feature type="transmembrane region" description="Helical" evidence="9">
    <location>
        <begin position="68"/>
        <end position="94"/>
    </location>
</feature>
<keyword evidence="7 9" id="KW-1133">Transmembrane helix</keyword>
<evidence type="ECO:0000256" key="2">
    <source>
        <dbReference type="ARBA" id="ARBA00022448"/>
    </source>
</evidence>
<name>A0A4V2QB08_9FIRM</name>
<feature type="transmembrane region" description="Helical" evidence="9">
    <location>
        <begin position="133"/>
        <end position="152"/>
    </location>
</feature>
<feature type="transmembrane region" description="Helical" evidence="9">
    <location>
        <begin position="100"/>
        <end position="121"/>
    </location>
</feature>
<evidence type="ECO:0000256" key="5">
    <source>
        <dbReference type="ARBA" id="ARBA00022692"/>
    </source>
</evidence>
<dbReference type="Proteomes" id="UP000295184">
    <property type="component" value="Unassembled WGS sequence"/>
</dbReference>
<feature type="transmembrane region" description="Helical" evidence="9">
    <location>
        <begin position="214"/>
        <end position="236"/>
    </location>
</feature>
<dbReference type="AlphaFoldDB" id="A0A4V2QB08"/>
<evidence type="ECO:0000256" key="4">
    <source>
        <dbReference type="ARBA" id="ARBA00022597"/>
    </source>
</evidence>
<evidence type="ECO:0000256" key="3">
    <source>
        <dbReference type="ARBA" id="ARBA00022475"/>
    </source>
</evidence>
<dbReference type="GO" id="GO:0016020">
    <property type="term" value="C:membrane"/>
    <property type="evidence" value="ECO:0007669"/>
    <property type="project" value="InterPro"/>
</dbReference>
<feature type="transmembrane region" description="Helical" evidence="9">
    <location>
        <begin position="9"/>
        <end position="28"/>
    </location>
</feature>
<dbReference type="RefSeq" id="WP_058962716.1">
    <property type="nucleotide sequence ID" value="NZ_CABKVM010000011.1"/>
</dbReference>
<evidence type="ECO:0000313" key="11">
    <source>
        <dbReference type="Proteomes" id="UP000295184"/>
    </source>
</evidence>
<dbReference type="STRING" id="1650663.GCA_001486665_00181"/>
<organism evidence="10 11">
    <name type="scientific">Allofournierella massiliensis</name>
    <dbReference type="NCBI Taxonomy" id="1650663"/>
    <lineage>
        <taxon>Bacteria</taxon>
        <taxon>Bacillati</taxon>
        <taxon>Bacillota</taxon>
        <taxon>Clostridia</taxon>
        <taxon>Eubacteriales</taxon>
        <taxon>Oscillospiraceae</taxon>
        <taxon>Allofournierella</taxon>
    </lineage>
</organism>
<comment type="similarity">
    <text evidence="1">Belongs to the KdgT transporter family.</text>
</comment>
<sequence length="323" mass="32342">MKKFKYKRFPGDTIVVPMLIGVVLNSFVPQALQIGGFFTGMVNGTSALVGVFLLFLGATIDVKSTPRAIKIGAVIIVTKVALSVILGLAVAFLFGDNFLGLSSLAIISAISVANNALYSGITAQYGDDSEKGAVAITSLSVGPTVTMIALSSAGLASISVWAIVGSILPLIIGIVLGNCSPWFKQTLSAGVTPSIITVGFALGCGMSIQQLFQGGLSGILLGLVTVFVVGFITICADKLTGGSGIAGASISSTAASGVSNPGALAAVDPSYAAIAPIATAQVAASVIITSFLTPVLTSLVVKYNARRAGAKAGQDGVAQGANA</sequence>
<gene>
    <name evidence="10" type="ORF">EDD77_12166</name>
</gene>
<evidence type="ECO:0000256" key="9">
    <source>
        <dbReference type="SAM" id="Phobius"/>
    </source>
</evidence>
<evidence type="ECO:0000256" key="1">
    <source>
        <dbReference type="ARBA" id="ARBA00006430"/>
    </source>
</evidence>
<keyword evidence="2" id="KW-0813">Transport</keyword>
<feature type="transmembrane region" description="Helical" evidence="9">
    <location>
        <begin position="158"/>
        <end position="177"/>
    </location>
</feature>
<feature type="transmembrane region" description="Helical" evidence="9">
    <location>
        <begin position="34"/>
        <end position="56"/>
    </location>
</feature>
<evidence type="ECO:0000256" key="7">
    <source>
        <dbReference type="ARBA" id="ARBA00022989"/>
    </source>
</evidence>
<evidence type="ECO:0000256" key="6">
    <source>
        <dbReference type="ARBA" id="ARBA00022847"/>
    </source>
</evidence>
<keyword evidence="8 9" id="KW-0472">Membrane</keyword>
<keyword evidence="5 9" id="KW-0812">Transmembrane</keyword>
<keyword evidence="4" id="KW-0762">Sugar transport</keyword>
<feature type="transmembrane region" description="Helical" evidence="9">
    <location>
        <begin position="189"/>
        <end position="208"/>
    </location>
</feature>
<reference evidence="10 11" key="1">
    <citation type="submission" date="2019-03" db="EMBL/GenBank/DDBJ databases">
        <title>Genomic Encyclopedia of Type Strains, Phase IV (KMG-IV): sequencing the most valuable type-strain genomes for metagenomic binning, comparative biology and taxonomic classification.</title>
        <authorList>
            <person name="Goeker M."/>
        </authorList>
    </citation>
    <scope>NUCLEOTIDE SEQUENCE [LARGE SCALE GENOMIC DNA]</scope>
    <source>
        <strain evidence="10 11">DSM 100451</strain>
    </source>
</reference>
<evidence type="ECO:0000313" key="10">
    <source>
        <dbReference type="EMBL" id="TCL54562.1"/>
    </source>
</evidence>
<dbReference type="Pfam" id="PF03812">
    <property type="entry name" value="KdgT"/>
    <property type="match status" value="1"/>
</dbReference>
<accession>A0A4V2QB08</accession>
<proteinExistence type="inferred from homology"/>